<dbReference type="GO" id="GO:0008233">
    <property type="term" value="F:peptidase activity"/>
    <property type="evidence" value="ECO:0007669"/>
    <property type="project" value="InterPro"/>
</dbReference>
<feature type="domain" description="Peptidase M15C" evidence="1">
    <location>
        <begin position="55"/>
        <end position="121"/>
    </location>
</feature>
<proteinExistence type="predicted"/>
<protein>
    <submittedName>
        <fullName evidence="2">Peptidase M15</fullName>
    </submittedName>
</protein>
<dbReference type="AlphaFoldDB" id="A0A202BCG4"/>
<gene>
    <name evidence="2" type="ORF">CBW21_08115</name>
</gene>
<dbReference type="RefSeq" id="WP_087697660.1">
    <property type="nucleotide sequence ID" value="NZ_NHOO01000005.1"/>
</dbReference>
<dbReference type="SUPFAM" id="SSF55166">
    <property type="entry name" value="Hedgehog/DD-peptidase"/>
    <property type="match status" value="1"/>
</dbReference>
<accession>A0A202BCG4</accession>
<dbReference type="Proteomes" id="UP000196342">
    <property type="component" value="Unassembled WGS sequence"/>
</dbReference>
<dbReference type="CDD" id="cd14845">
    <property type="entry name" value="L-Ala-D-Glu_peptidase_like"/>
    <property type="match status" value="1"/>
</dbReference>
<keyword evidence="3" id="KW-1185">Reference proteome</keyword>
<dbReference type="InterPro" id="IPR039561">
    <property type="entry name" value="Peptidase_M15C"/>
</dbReference>
<name>A0A202BCG4_CHRVL</name>
<organism evidence="2 3">
    <name type="scientific">Chromobacterium violaceum</name>
    <dbReference type="NCBI Taxonomy" id="536"/>
    <lineage>
        <taxon>Bacteria</taxon>
        <taxon>Pseudomonadati</taxon>
        <taxon>Pseudomonadota</taxon>
        <taxon>Betaproteobacteria</taxon>
        <taxon>Neisseriales</taxon>
        <taxon>Chromobacteriaceae</taxon>
        <taxon>Chromobacterium</taxon>
    </lineage>
</organism>
<dbReference type="InterPro" id="IPR009045">
    <property type="entry name" value="Zn_M74/Hedgehog-like"/>
</dbReference>
<sequence>MSCFGKRSEELLVGVHADLVMVARRAKAIASLDFIVIEGVRSIIRQKELVGRGASRTMNSRHLTGHAIDLAPWMDGAIPWENWPAFEEVGLAMKKAASELNIPIVWGGDWKSFRDGPHFELPREYYP</sequence>
<dbReference type="Pfam" id="PF13539">
    <property type="entry name" value="Peptidase_M15_4"/>
    <property type="match status" value="1"/>
</dbReference>
<evidence type="ECO:0000313" key="3">
    <source>
        <dbReference type="Proteomes" id="UP000196342"/>
    </source>
</evidence>
<reference evidence="2 3" key="1">
    <citation type="submission" date="2017-05" db="EMBL/GenBank/DDBJ databases">
        <title>Chromobacterium violaceum GHPS1 isolated from Hydrocarbon polluted soil in French Guiana display an awesome secondary metabolite arsenal and a battery of drug and heavy-metal-resistance and detoxification of xenobiotics proteins.</title>
        <authorList>
            <person name="Belbahri L."/>
        </authorList>
    </citation>
    <scope>NUCLEOTIDE SEQUENCE [LARGE SCALE GENOMIC DNA]</scope>
    <source>
        <strain evidence="2 3">GHPS1</strain>
    </source>
</reference>
<dbReference type="Gene3D" id="3.30.1380.10">
    <property type="match status" value="1"/>
</dbReference>
<dbReference type="EMBL" id="NHOO01000005">
    <property type="protein sequence ID" value="OVE49159.1"/>
    <property type="molecule type" value="Genomic_DNA"/>
</dbReference>
<comment type="caution">
    <text evidence="2">The sequence shown here is derived from an EMBL/GenBank/DDBJ whole genome shotgun (WGS) entry which is preliminary data.</text>
</comment>
<evidence type="ECO:0000313" key="2">
    <source>
        <dbReference type="EMBL" id="OVE49159.1"/>
    </source>
</evidence>
<evidence type="ECO:0000259" key="1">
    <source>
        <dbReference type="Pfam" id="PF13539"/>
    </source>
</evidence>